<reference evidence="2" key="1">
    <citation type="submission" date="2022-10" db="EMBL/GenBank/DDBJ databases">
        <authorList>
            <person name="Chen Y."/>
            <person name="Dougan E. K."/>
            <person name="Chan C."/>
            <person name="Rhodes N."/>
            <person name="Thang M."/>
        </authorList>
    </citation>
    <scope>NUCLEOTIDE SEQUENCE</scope>
</reference>
<feature type="compositionally biased region" description="Basic residues" evidence="1">
    <location>
        <begin position="127"/>
        <end position="137"/>
    </location>
</feature>
<protein>
    <submittedName>
        <fullName evidence="2">Uncharacterized protein</fullName>
    </submittedName>
</protein>
<evidence type="ECO:0000313" key="2">
    <source>
        <dbReference type="EMBL" id="CAI4014728.1"/>
    </source>
</evidence>
<name>A0A9P1GIV6_9DINO</name>
<evidence type="ECO:0000313" key="4">
    <source>
        <dbReference type="Proteomes" id="UP001152797"/>
    </source>
</evidence>
<feature type="compositionally biased region" description="Basic and acidic residues" evidence="1">
    <location>
        <begin position="138"/>
        <end position="148"/>
    </location>
</feature>
<dbReference type="AlphaFoldDB" id="A0A9P1GIV6"/>
<feature type="region of interest" description="Disordered" evidence="1">
    <location>
        <begin position="110"/>
        <end position="162"/>
    </location>
</feature>
<reference evidence="3" key="2">
    <citation type="submission" date="2024-04" db="EMBL/GenBank/DDBJ databases">
        <authorList>
            <person name="Chen Y."/>
            <person name="Shah S."/>
            <person name="Dougan E. K."/>
            <person name="Thang M."/>
            <person name="Chan C."/>
        </authorList>
    </citation>
    <scope>NUCLEOTIDE SEQUENCE [LARGE SCALE GENOMIC DNA]</scope>
</reference>
<gene>
    <name evidence="2" type="ORF">C1SCF055_LOCUS39606</name>
</gene>
<dbReference type="EMBL" id="CAMXCT010006496">
    <property type="protein sequence ID" value="CAI4014728.1"/>
    <property type="molecule type" value="Genomic_DNA"/>
</dbReference>
<sequence length="222" mass="24840">MANPKNASFGLVPSTAVRALPAEDRKLFLKSTSQESFAAKRPSVARSCLKCCSQSLGEIHEIGQRRTKNAGIPLPTAELHNRNMCEYTFSYKENPLLGASINRELAESFRDGNRSTKPPLPAFGHVPSRRQMRHARKRMFEPPVDRRSASHQGHGSLPLDMVESSPHWTVKDTLGPRLGSGEAFRTTYQVSYKPQTAPADFWKPVLRSQVKFSWLPEEPTLA</sequence>
<accession>A0A9P1GIV6</accession>
<dbReference type="OrthoDB" id="419263at2759"/>
<evidence type="ECO:0000313" key="3">
    <source>
        <dbReference type="EMBL" id="CAL1168103.1"/>
    </source>
</evidence>
<dbReference type="Proteomes" id="UP001152797">
    <property type="component" value="Unassembled WGS sequence"/>
</dbReference>
<evidence type="ECO:0000256" key="1">
    <source>
        <dbReference type="SAM" id="MobiDB-lite"/>
    </source>
</evidence>
<organism evidence="2">
    <name type="scientific">Cladocopium goreaui</name>
    <dbReference type="NCBI Taxonomy" id="2562237"/>
    <lineage>
        <taxon>Eukaryota</taxon>
        <taxon>Sar</taxon>
        <taxon>Alveolata</taxon>
        <taxon>Dinophyceae</taxon>
        <taxon>Suessiales</taxon>
        <taxon>Symbiodiniaceae</taxon>
        <taxon>Cladocopium</taxon>
    </lineage>
</organism>
<keyword evidence="4" id="KW-1185">Reference proteome</keyword>
<proteinExistence type="predicted"/>
<dbReference type="EMBL" id="CAMXCT030006496">
    <property type="protein sequence ID" value="CAL4802040.1"/>
    <property type="molecule type" value="Genomic_DNA"/>
</dbReference>
<dbReference type="EMBL" id="CAMXCT020006496">
    <property type="protein sequence ID" value="CAL1168103.1"/>
    <property type="molecule type" value="Genomic_DNA"/>
</dbReference>
<comment type="caution">
    <text evidence="2">The sequence shown here is derived from an EMBL/GenBank/DDBJ whole genome shotgun (WGS) entry which is preliminary data.</text>
</comment>